<evidence type="ECO:0000256" key="14">
    <source>
        <dbReference type="ARBA" id="ARBA00023264"/>
    </source>
</evidence>
<accession>A0A2S7W9I2</accession>
<dbReference type="GO" id="GO:0046872">
    <property type="term" value="F:metal ion binding"/>
    <property type="evidence" value="ECO:0007669"/>
    <property type="project" value="UniProtKB-KW"/>
</dbReference>
<feature type="binding site" evidence="16">
    <location>
        <position position="71"/>
    </location>
    <ligand>
        <name>substrate</name>
    </ligand>
</feature>
<evidence type="ECO:0000256" key="2">
    <source>
        <dbReference type="ARBA" id="ARBA00005967"/>
    </source>
</evidence>
<feature type="binding site" evidence="17">
    <location>
        <position position="18"/>
    </location>
    <ligand>
        <name>ATP</name>
        <dbReference type="ChEBI" id="CHEBI:30616"/>
    </ligand>
</feature>
<feature type="binding site" evidence="17">
    <location>
        <begin position="87"/>
        <end position="89"/>
    </location>
    <ligand>
        <name>ATP</name>
        <dbReference type="ChEBI" id="CHEBI:30616"/>
    </ligand>
</feature>
<evidence type="ECO:0000256" key="9">
    <source>
        <dbReference type="ARBA" id="ARBA00022840"/>
    </source>
</evidence>
<keyword evidence="3" id="KW-1003">Cell membrane</keyword>
<evidence type="ECO:0000256" key="15">
    <source>
        <dbReference type="PIRSR" id="PIRSR600829-1"/>
    </source>
</evidence>
<dbReference type="GO" id="GO:0008654">
    <property type="term" value="P:phospholipid biosynthetic process"/>
    <property type="evidence" value="ECO:0007669"/>
    <property type="project" value="UniProtKB-KW"/>
</dbReference>
<comment type="caution">
    <text evidence="20">The sequence shown here is derived from an EMBL/GenBank/DDBJ whole genome shotgun (WGS) entry which is preliminary data.</text>
</comment>
<evidence type="ECO:0000256" key="11">
    <source>
        <dbReference type="ARBA" id="ARBA00023098"/>
    </source>
</evidence>
<feature type="binding site" evidence="18">
    <location>
        <position position="30"/>
    </location>
    <ligand>
        <name>a divalent metal cation</name>
        <dbReference type="ChEBI" id="CHEBI:60240"/>
    </ligand>
</feature>
<feature type="transmembrane region" description="Helical" evidence="19">
    <location>
        <begin position="98"/>
        <end position="119"/>
    </location>
</feature>
<evidence type="ECO:0000256" key="17">
    <source>
        <dbReference type="PIRSR" id="PIRSR600829-3"/>
    </source>
</evidence>
<feature type="transmembrane region" description="Helical" evidence="19">
    <location>
        <begin position="35"/>
        <end position="52"/>
    </location>
</feature>
<evidence type="ECO:0000256" key="16">
    <source>
        <dbReference type="PIRSR" id="PIRSR600829-2"/>
    </source>
</evidence>
<evidence type="ECO:0000313" key="20">
    <source>
        <dbReference type="EMBL" id="PQJ74259.1"/>
    </source>
</evidence>
<evidence type="ECO:0000256" key="12">
    <source>
        <dbReference type="ARBA" id="ARBA00023136"/>
    </source>
</evidence>
<dbReference type="GO" id="GO:0005524">
    <property type="term" value="F:ATP binding"/>
    <property type="evidence" value="ECO:0007669"/>
    <property type="project" value="UniProtKB-KW"/>
</dbReference>
<evidence type="ECO:0000256" key="3">
    <source>
        <dbReference type="ARBA" id="ARBA00022475"/>
    </source>
</evidence>
<feature type="binding site" evidence="17">
    <location>
        <begin position="96"/>
        <end position="97"/>
    </location>
    <ligand>
        <name>ATP</name>
        <dbReference type="ChEBI" id="CHEBI:30616"/>
    </ligand>
</feature>
<comment type="cofactor">
    <cofactor evidence="18">
        <name>Mg(2+)</name>
        <dbReference type="ChEBI" id="CHEBI:18420"/>
    </cofactor>
    <text evidence="18">Mn(2+), Zn(2+), Cd(2+) and Co(2+) support activity to lesser extents.</text>
</comment>
<dbReference type="PANTHER" id="PTHR34299">
    <property type="entry name" value="DIACYLGLYCEROL KINASE"/>
    <property type="match status" value="1"/>
</dbReference>
<keyword evidence="21" id="KW-1185">Reference proteome</keyword>
<keyword evidence="12 19" id="KW-0472">Membrane</keyword>
<evidence type="ECO:0000256" key="1">
    <source>
        <dbReference type="ARBA" id="ARBA00004651"/>
    </source>
</evidence>
<reference evidence="20 21" key="1">
    <citation type="submission" date="2016-12" db="EMBL/GenBank/DDBJ databases">
        <title>Trade-off between light-utilization and light-protection in marine flavobacteria.</title>
        <authorList>
            <person name="Kumagai Y."/>
            <person name="Yoshizawa S."/>
            <person name="Kogure K."/>
            <person name="Iwasaki W."/>
        </authorList>
    </citation>
    <scope>NUCLEOTIDE SEQUENCE [LARGE SCALE GENOMIC DNA]</scope>
    <source>
        <strain evidence="20 21">KCTC 22729</strain>
    </source>
</reference>
<feature type="binding site" evidence="18">
    <location>
        <position position="78"/>
    </location>
    <ligand>
        <name>a divalent metal cation</name>
        <dbReference type="ChEBI" id="CHEBI:60240"/>
    </ligand>
</feature>
<keyword evidence="11" id="KW-0443">Lipid metabolism</keyword>
<dbReference type="InterPro" id="IPR000829">
    <property type="entry name" value="DAGK"/>
</dbReference>
<keyword evidence="13" id="KW-0594">Phospholipid biosynthesis</keyword>
<keyword evidence="9 17" id="KW-0067">ATP-binding</keyword>
<dbReference type="OrthoDB" id="1493837at2"/>
<dbReference type="InterPro" id="IPR033717">
    <property type="entry name" value="UDPK"/>
</dbReference>
<evidence type="ECO:0000256" key="4">
    <source>
        <dbReference type="ARBA" id="ARBA00022516"/>
    </source>
</evidence>
<keyword evidence="5" id="KW-0808">Transferase</keyword>
<organism evidence="20 21">
    <name type="scientific">Polaribacter gangjinensis</name>
    <dbReference type="NCBI Taxonomy" id="574710"/>
    <lineage>
        <taxon>Bacteria</taxon>
        <taxon>Pseudomonadati</taxon>
        <taxon>Bacteroidota</taxon>
        <taxon>Flavobacteriia</taxon>
        <taxon>Flavobacteriales</taxon>
        <taxon>Flavobacteriaceae</taxon>
    </lineage>
</organism>
<keyword evidence="4" id="KW-0444">Lipid biosynthesis</keyword>
<dbReference type="RefSeq" id="WP_105045408.1">
    <property type="nucleotide sequence ID" value="NZ_CP150662.1"/>
</dbReference>
<evidence type="ECO:0000256" key="10">
    <source>
        <dbReference type="ARBA" id="ARBA00022989"/>
    </source>
</evidence>
<sequence length="126" mass="13803">MIDPNDSFLVGRLKSIKYALRGTWILITTEDSVKVQLSFGVLVTILGFYFGISSTEWMMQTLVIGMVLVAESANTAIEKIADFVNPEYHKQIEVIKDVAAGAPSFAAFAAIVICGIIYVPRVIALF</sequence>
<evidence type="ECO:0000256" key="18">
    <source>
        <dbReference type="PIRSR" id="PIRSR600829-4"/>
    </source>
</evidence>
<keyword evidence="18" id="KW-0479">Metal-binding</keyword>
<dbReference type="GO" id="GO:0005886">
    <property type="term" value="C:plasma membrane"/>
    <property type="evidence" value="ECO:0007669"/>
    <property type="project" value="UniProtKB-SubCell"/>
</dbReference>
<evidence type="ECO:0000256" key="19">
    <source>
        <dbReference type="SAM" id="Phobius"/>
    </source>
</evidence>
<gene>
    <name evidence="20" type="ORF">BTO13_02780</name>
</gene>
<keyword evidence="14" id="KW-1208">Phospholipid metabolism</keyword>
<proteinExistence type="inferred from homology"/>
<evidence type="ECO:0000256" key="8">
    <source>
        <dbReference type="ARBA" id="ARBA00022777"/>
    </source>
</evidence>
<feature type="binding site" evidence="17">
    <location>
        <position position="78"/>
    </location>
    <ligand>
        <name>ATP</name>
        <dbReference type="ChEBI" id="CHEBI:30616"/>
    </ligand>
</feature>
<keyword evidence="10 19" id="KW-1133">Transmembrane helix</keyword>
<feature type="active site" description="Proton acceptor" evidence="15">
    <location>
        <position position="71"/>
    </location>
</feature>
<comment type="similarity">
    <text evidence="2">Belongs to the bacterial diacylglycerol kinase family.</text>
</comment>
<dbReference type="CDD" id="cd14265">
    <property type="entry name" value="UDPK_IM_like"/>
    <property type="match status" value="1"/>
</dbReference>
<keyword evidence="7 17" id="KW-0547">Nucleotide-binding</keyword>
<evidence type="ECO:0000256" key="13">
    <source>
        <dbReference type="ARBA" id="ARBA00023209"/>
    </source>
</evidence>
<dbReference type="InterPro" id="IPR036945">
    <property type="entry name" value="DAGK_sf"/>
</dbReference>
<name>A0A2S7W9I2_9FLAO</name>
<keyword evidence="18" id="KW-0460">Magnesium</keyword>
<dbReference type="EMBL" id="MSCL01000001">
    <property type="protein sequence ID" value="PQJ74259.1"/>
    <property type="molecule type" value="Genomic_DNA"/>
</dbReference>
<protein>
    <submittedName>
        <fullName evidence="20">Diacylglycerol kinase</fullName>
    </submittedName>
</protein>
<keyword evidence="6 19" id="KW-0812">Transmembrane</keyword>
<evidence type="ECO:0000256" key="6">
    <source>
        <dbReference type="ARBA" id="ARBA00022692"/>
    </source>
</evidence>
<dbReference type="AlphaFoldDB" id="A0A2S7W9I2"/>
<evidence type="ECO:0000256" key="7">
    <source>
        <dbReference type="ARBA" id="ARBA00022741"/>
    </source>
</evidence>
<feature type="binding site" evidence="17">
    <location>
        <position position="30"/>
    </location>
    <ligand>
        <name>ATP</name>
        <dbReference type="ChEBI" id="CHEBI:30616"/>
    </ligand>
</feature>
<keyword evidence="8 20" id="KW-0418">Kinase</keyword>
<dbReference type="Proteomes" id="UP000237608">
    <property type="component" value="Unassembled WGS sequence"/>
</dbReference>
<dbReference type="Pfam" id="PF01219">
    <property type="entry name" value="DAGK_prokar"/>
    <property type="match status" value="1"/>
</dbReference>
<comment type="subcellular location">
    <subcellularLocation>
        <location evidence="1">Cell membrane</location>
        <topology evidence="1">Multi-pass membrane protein</topology>
    </subcellularLocation>
</comment>
<dbReference type="GO" id="GO:0016301">
    <property type="term" value="F:kinase activity"/>
    <property type="evidence" value="ECO:0007669"/>
    <property type="project" value="UniProtKB-KW"/>
</dbReference>
<evidence type="ECO:0000256" key="5">
    <source>
        <dbReference type="ARBA" id="ARBA00022679"/>
    </source>
</evidence>
<dbReference type="PANTHER" id="PTHR34299:SF1">
    <property type="entry name" value="DIACYLGLYCEROL KINASE"/>
    <property type="match status" value="1"/>
</dbReference>
<evidence type="ECO:0000313" key="21">
    <source>
        <dbReference type="Proteomes" id="UP000237608"/>
    </source>
</evidence>
<dbReference type="Gene3D" id="1.10.287.3610">
    <property type="match status" value="1"/>
</dbReference>